<evidence type="ECO:0000313" key="1">
    <source>
        <dbReference type="EMBL" id="MCP2370005.1"/>
    </source>
</evidence>
<organism evidence="1 2">
    <name type="scientific">Agromyces terreus</name>
    <dbReference type="NCBI Taxonomy" id="424795"/>
    <lineage>
        <taxon>Bacteria</taxon>
        <taxon>Bacillati</taxon>
        <taxon>Actinomycetota</taxon>
        <taxon>Actinomycetes</taxon>
        <taxon>Micrococcales</taxon>
        <taxon>Microbacteriaceae</taxon>
        <taxon>Agromyces</taxon>
    </lineage>
</organism>
<comment type="caution">
    <text evidence="1">The sequence shown here is derived from an EMBL/GenBank/DDBJ whole genome shotgun (WGS) entry which is preliminary data.</text>
</comment>
<evidence type="ECO:0008006" key="3">
    <source>
        <dbReference type="Google" id="ProtNLM"/>
    </source>
</evidence>
<proteinExistence type="predicted"/>
<dbReference type="Proteomes" id="UP001139722">
    <property type="component" value="Unassembled WGS sequence"/>
</dbReference>
<keyword evidence="2" id="KW-1185">Reference proteome</keyword>
<dbReference type="EMBL" id="JAMZDY010000001">
    <property type="protein sequence ID" value="MCP2370005.1"/>
    <property type="molecule type" value="Genomic_DNA"/>
</dbReference>
<sequence>MTTNLPVNEHGFVLARSARTAGRLAELRSEYERGDLRRVRQGVYVPVDRAAPTSPKWRRDAAEYVLRVRAVAETRLNPVFTGYSAIALAGLPIVRAWPDDVFVLSPTGVGHRRGGVREVARAQEVGTTIEGGLAVTSIEYSLLQLCRYAPLGAALCAVDAALHTPRSGSRHPLTTLDLLRGEHERIKPYPGSAKADAVLARATVHAESPLETCSRLVIEELGYPEPVLQKRFWLPDSAKHAIVDFWWPDHGVGAEADGHGKYGLGATASDAVEAVVGEKLREDELRHQLRGFARWDWDDMWKKRVLDARLIRAGLPKVRRPRTLL</sequence>
<dbReference type="RefSeq" id="WP_156998776.1">
    <property type="nucleotide sequence ID" value="NZ_BAAANU010000006.1"/>
</dbReference>
<protein>
    <recommendedName>
        <fullName evidence="3">Transcriptional regulator, AbiEi antitoxin, Type IV TA system</fullName>
    </recommendedName>
</protein>
<name>A0A9X2GVV7_9MICO</name>
<dbReference type="OrthoDB" id="5517693at2"/>
<dbReference type="AlphaFoldDB" id="A0A9X2GVV7"/>
<reference evidence="1" key="1">
    <citation type="submission" date="2022-06" db="EMBL/GenBank/DDBJ databases">
        <title>Sequencing the genomes of 1000 actinobacteria strains.</title>
        <authorList>
            <person name="Klenk H.-P."/>
        </authorList>
    </citation>
    <scope>NUCLEOTIDE SEQUENCE</scope>
    <source>
        <strain evidence="1">DSM 22016</strain>
    </source>
</reference>
<accession>A0A9X2GVV7</accession>
<evidence type="ECO:0000313" key="2">
    <source>
        <dbReference type="Proteomes" id="UP001139722"/>
    </source>
</evidence>
<gene>
    <name evidence="1" type="ORF">BJ978_000681</name>
</gene>